<feature type="region of interest" description="Disordered" evidence="1">
    <location>
        <begin position="1"/>
        <end position="41"/>
    </location>
</feature>
<dbReference type="Proteomes" id="UP001417504">
    <property type="component" value="Unassembled WGS sequence"/>
</dbReference>
<comment type="caution">
    <text evidence="2">The sequence shown here is derived from an EMBL/GenBank/DDBJ whole genome shotgun (WGS) entry which is preliminary data.</text>
</comment>
<dbReference type="AlphaFoldDB" id="A0AAP0KMQ1"/>
<keyword evidence="3" id="KW-1185">Reference proteome</keyword>
<reference evidence="2 3" key="1">
    <citation type="submission" date="2024-01" db="EMBL/GenBank/DDBJ databases">
        <title>Genome assemblies of Stephania.</title>
        <authorList>
            <person name="Yang L."/>
        </authorList>
    </citation>
    <scope>NUCLEOTIDE SEQUENCE [LARGE SCALE GENOMIC DNA]</scope>
    <source>
        <strain evidence="2">QJT</strain>
        <tissue evidence="2">Leaf</tissue>
    </source>
</reference>
<sequence length="94" mass="10728">MDVETTCHKEEKTVRGYTPVIDNELPEPPIEPSQSEPNYEPVVEGTCDDVAEHHTDVLHDDLHAFKDFKNIVPQANIQRRLKGKKPLVEKPSKK</sequence>
<evidence type="ECO:0000256" key="1">
    <source>
        <dbReference type="SAM" id="MobiDB-lite"/>
    </source>
</evidence>
<name>A0AAP0KMQ1_9MAGN</name>
<protein>
    <submittedName>
        <fullName evidence="2">Uncharacterized protein</fullName>
    </submittedName>
</protein>
<evidence type="ECO:0000313" key="2">
    <source>
        <dbReference type="EMBL" id="KAK9155421.1"/>
    </source>
</evidence>
<gene>
    <name evidence="2" type="ORF">Sjap_002901</name>
</gene>
<proteinExistence type="predicted"/>
<feature type="compositionally biased region" description="Basic and acidic residues" evidence="1">
    <location>
        <begin position="1"/>
        <end position="14"/>
    </location>
</feature>
<organism evidence="2 3">
    <name type="scientific">Stephania japonica</name>
    <dbReference type="NCBI Taxonomy" id="461633"/>
    <lineage>
        <taxon>Eukaryota</taxon>
        <taxon>Viridiplantae</taxon>
        <taxon>Streptophyta</taxon>
        <taxon>Embryophyta</taxon>
        <taxon>Tracheophyta</taxon>
        <taxon>Spermatophyta</taxon>
        <taxon>Magnoliopsida</taxon>
        <taxon>Ranunculales</taxon>
        <taxon>Menispermaceae</taxon>
        <taxon>Menispermoideae</taxon>
        <taxon>Cissampelideae</taxon>
        <taxon>Stephania</taxon>
    </lineage>
</organism>
<dbReference type="EMBL" id="JBBNAE010000001">
    <property type="protein sequence ID" value="KAK9155421.1"/>
    <property type="molecule type" value="Genomic_DNA"/>
</dbReference>
<evidence type="ECO:0000313" key="3">
    <source>
        <dbReference type="Proteomes" id="UP001417504"/>
    </source>
</evidence>
<accession>A0AAP0KMQ1</accession>